<dbReference type="AlphaFoldDB" id="A0AAN9A4R1"/>
<protein>
    <submittedName>
        <fullName evidence="1">Uncharacterized protein</fullName>
    </submittedName>
</protein>
<dbReference type="Proteomes" id="UP001381693">
    <property type="component" value="Unassembled WGS sequence"/>
</dbReference>
<organism evidence="1 2">
    <name type="scientific">Halocaridina rubra</name>
    <name type="common">Hawaiian red shrimp</name>
    <dbReference type="NCBI Taxonomy" id="373956"/>
    <lineage>
        <taxon>Eukaryota</taxon>
        <taxon>Metazoa</taxon>
        <taxon>Ecdysozoa</taxon>
        <taxon>Arthropoda</taxon>
        <taxon>Crustacea</taxon>
        <taxon>Multicrustacea</taxon>
        <taxon>Malacostraca</taxon>
        <taxon>Eumalacostraca</taxon>
        <taxon>Eucarida</taxon>
        <taxon>Decapoda</taxon>
        <taxon>Pleocyemata</taxon>
        <taxon>Caridea</taxon>
        <taxon>Atyoidea</taxon>
        <taxon>Atyidae</taxon>
        <taxon>Halocaridina</taxon>
    </lineage>
</organism>
<sequence length="156" mass="16806">VKNGILIEPIDTKAMHRALAAGRTPFALLKPNKGVPVVVKVQFAYGSKHMLVPATASELRDAGKFTVSNQTSGTKAVQIKVPVVATVIQRIDEYGQVHMDVEAPTEEEEDLLDSMGMAVDSAADEQTSRASPVETPSEENIRVTESIVMNPVVVRP</sequence>
<comment type="caution">
    <text evidence="1">The sequence shown here is derived from an EMBL/GenBank/DDBJ whole genome shotgun (WGS) entry which is preliminary data.</text>
</comment>
<proteinExistence type="predicted"/>
<evidence type="ECO:0000313" key="2">
    <source>
        <dbReference type="Proteomes" id="UP001381693"/>
    </source>
</evidence>
<name>A0AAN9A4R1_HALRR</name>
<keyword evidence="2" id="KW-1185">Reference proteome</keyword>
<gene>
    <name evidence="1" type="ORF">SK128_006998</name>
</gene>
<dbReference type="EMBL" id="JAXCGZ010016212">
    <property type="protein sequence ID" value="KAK7069517.1"/>
    <property type="molecule type" value="Genomic_DNA"/>
</dbReference>
<accession>A0AAN9A4R1</accession>
<feature type="non-terminal residue" evidence="1">
    <location>
        <position position="1"/>
    </location>
</feature>
<evidence type="ECO:0000313" key="1">
    <source>
        <dbReference type="EMBL" id="KAK7069517.1"/>
    </source>
</evidence>
<reference evidence="1 2" key="1">
    <citation type="submission" date="2023-11" db="EMBL/GenBank/DDBJ databases">
        <title>Halocaridina rubra genome assembly.</title>
        <authorList>
            <person name="Smith C."/>
        </authorList>
    </citation>
    <scope>NUCLEOTIDE SEQUENCE [LARGE SCALE GENOMIC DNA]</scope>
    <source>
        <strain evidence="1">EP-1</strain>
        <tissue evidence="1">Whole</tissue>
    </source>
</reference>